<dbReference type="KEGG" id="mlir:LPB04_13600"/>
<evidence type="ECO:0000313" key="4">
    <source>
        <dbReference type="Proteomes" id="UP000593875"/>
    </source>
</evidence>
<dbReference type="AlphaFoldDB" id="A0A7L9U0Y0"/>
<dbReference type="RefSeq" id="WP_193685100.1">
    <property type="nucleotide sequence ID" value="NZ_CP062941.1"/>
</dbReference>
<accession>A0A7L9U0Y0</accession>
<dbReference type="Pfam" id="PF13511">
    <property type="entry name" value="DUF4124"/>
    <property type="match status" value="1"/>
</dbReference>
<sequence>MKRLASQLTLVFTAIAAAPAALAGSEILKCVDAGGHVTLTDQPCEGGSQATRLVSVAGSESTQPAADVRSPAVQRYEAPHALQRQQAWRPRVAEVKTDRPLARDVATLKAARAQLLVIDADRHARPTLATIQ</sequence>
<name>A0A7L9U0Y0_9BURK</name>
<feature type="chain" id="PRO_5032626781" evidence="1">
    <location>
        <begin position="24"/>
        <end position="132"/>
    </location>
</feature>
<gene>
    <name evidence="3" type="ORF">LPB04_13600</name>
</gene>
<reference evidence="3 4" key="1">
    <citation type="submission" date="2020-10" db="EMBL/GenBank/DDBJ databases">
        <title>Genome sequencing of Massilia sp. LPB0304.</title>
        <authorList>
            <person name="Kim J."/>
        </authorList>
    </citation>
    <scope>NUCLEOTIDE SEQUENCE [LARGE SCALE GENOMIC DNA]</scope>
    <source>
        <strain evidence="3 4">LPB0304</strain>
    </source>
</reference>
<proteinExistence type="predicted"/>
<dbReference type="Proteomes" id="UP000593875">
    <property type="component" value="Chromosome"/>
</dbReference>
<protein>
    <submittedName>
        <fullName evidence="3">DUF4124 domain-containing protein</fullName>
    </submittedName>
</protein>
<keyword evidence="4" id="KW-1185">Reference proteome</keyword>
<keyword evidence="1" id="KW-0732">Signal</keyword>
<feature type="domain" description="DUF4124" evidence="2">
    <location>
        <begin position="16"/>
        <end position="66"/>
    </location>
</feature>
<feature type="signal peptide" evidence="1">
    <location>
        <begin position="1"/>
        <end position="23"/>
    </location>
</feature>
<organism evidence="3 4">
    <name type="scientific">Massilia litorea</name>
    <dbReference type="NCBI Taxonomy" id="2769491"/>
    <lineage>
        <taxon>Bacteria</taxon>
        <taxon>Pseudomonadati</taxon>
        <taxon>Pseudomonadota</taxon>
        <taxon>Betaproteobacteria</taxon>
        <taxon>Burkholderiales</taxon>
        <taxon>Oxalobacteraceae</taxon>
        <taxon>Telluria group</taxon>
        <taxon>Massilia</taxon>
    </lineage>
</organism>
<dbReference type="InterPro" id="IPR025392">
    <property type="entry name" value="DUF4124"/>
</dbReference>
<evidence type="ECO:0000313" key="3">
    <source>
        <dbReference type="EMBL" id="QOL48049.1"/>
    </source>
</evidence>
<evidence type="ECO:0000259" key="2">
    <source>
        <dbReference type="Pfam" id="PF13511"/>
    </source>
</evidence>
<dbReference type="EMBL" id="CP062941">
    <property type="protein sequence ID" value="QOL48049.1"/>
    <property type="molecule type" value="Genomic_DNA"/>
</dbReference>
<evidence type="ECO:0000256" key="1">
    <source>
        <dbReference type="SAM" id="SignalP"/>
    </source>
</evidence>